<evidence type="ECO:0000313" key="4">
    <source>
        <dbReference type="Proteomes" id="UP000578531"/>
    </source>
</evidence>
<name>A0A8H6LAD2_9LECA</name>
<dbReference type="Pfam" id="PF00328">
    <property type="entry name" value="His_Phos_2"/>
    <property type="match status" value="1"/>
</dbReference>
<dbReference type="PANTHER" id="PTHR20963">
    <property type="entry name" value="MULTIPLE INOSITOL POLYPHOSPHATE PHOSPHATASE-RELATED"/>
    <property type="match status" value="1"/>
</dbReference>
<dbReference type="OrthoDB" id="6509975at2759"/>
<comment type="caution">
    <text evidence="3">The sequence shown here is derived from an EMBL/GenBank/DDBJ whole genome shotgun (WGS) entry which is preliminary data.</text>
</comment>
<dbReference type="Gene3D" id="3.40.50.1240">
    <property type="entry name" value="Phosphoglycerate mutase-like"/>
    <property type="match status" value="1"/>
</dbReference>
<dbReference type="AlphaFoldDB" id="A0A8H6LAD2"/>
<protein>
    <recommendedName>
        <fullName evidence="5">3-phytase</fullName>
    </recommendedName>
</protein>
<dbReference type="InterPro" id="IPR000560">
    <property type="entry name" value="His_Pase_clade-2"/>
</dbReference>
<dbReference type="PANTHER" id="PTHR20963:SF14">
    <property type="entry name" value="ACID PHOSPHATASE, PUTATIVE-RELATED"/>
    <property type="match status" value="1"/>
</dbReference>
<evidence type="ECO:0008006" key="5">
    <source>
        <dbReference type="Google" id="ProtNLM"/>
    </source>
</evidence>
<reference evidence="3 4" key="1">
    <citation type="journal article" date="2020" name="Genomics">
        <title>Complete, high-quality genomes from long-read metagenomic sequencing of two wolf lichen thalli reveals enigmatic genome architecture.</title>
        <authorList>
            <person name="McKenzie S.K."/>
            <person name="Walston R.F."/>
            <person name="Allen J.L."/>
        </authorList>
    </citation>
    <scope>NUCLEOTIDE SEQUENCE [LARGE SCALE GENOMIC DNA]</scope>
    <source>
        <strain evidence="3">WasteWater2</strain>
    </source>
</reference>
<dbReference type="EMBL" id="JACCJC010000001">
    <property type="protein sequence ID" value="KAF6241437.1"/>
    <property type="molecule type" value="Genomic_DNA"/>
</dbReference>
<organism evidence="3 4">
    <name type="scientific">Letharia columbiana</name>
    <dbReference type="NCBI Taxonomy" id="112416"/>
    <lineage>
        <taxon>Eukaryota</taxon>
        <taxon>Fungi</taxon>
        <taxon>Dikarya</taxon>
        <taxon>Ascomycota</taxon>
        <taxon>Pezizomycotina</taxon>
        <taxon>Lecanoromycetes</taxon>
        <taxon>OSLEUM clade</taxon>
        <taxon>Lecanoromycetidae</taxon>
        <taxon>Lecanorales</taxon>
        <taxon>Lecanorineae</taxon>
        <taxon>Parmeliaceae</taxon>
        <taxon>Letharia</taxon>
    </lineage>
</organism>
<dbReference type="InterPro" id="IPR029033">
    <property type="entry name" value="His_PPase_superfam"/>
</dbReference>
<dbReference type="CDD" id="cd07061">
    <property type="entry name" value="HP_HAP_like"/>
    <property type="match status" value="1"/>
</dbReference>
<evidence type="ECO:0000256" key="1">
    <source>
        <dbReference type="ARBA" id="ARBA00022801"/>
    </source>
</evidence>
<evidence type="ECO:0000256" key="2">
    <source>
        <dbReference type="SAM" id="MobiDB-lite"/>
    </source>
</evidence>
<keyword evidence="1" id="KW-0378">Hydrolase</keyword>
<dbReference type="GO" id="GO:0003993">
    <property type="term" value="F:acid phosphatase activity"/>
    <property type="evidence" value="ECO:0007669"/>
    <property type="project" value="TreeGrafter"/>
</dbReference>
<dbReference type="GeneID" id="59281827"/>
<feature type="region of interest" description="Disordered" evidence="2">
    <location>
        <begin position="562"/>
        <end position="585"/>
    </location>
</feature>
<accession>A0A8H6LAD2</accession>
<dbReference type="SUPFAM" id="SSF53254">
    <property type="entry name" value="Phosphoglycerate mutase-like"/>
    <property type="match status" value="1"/>
</dbReference>
<dbReference type="GO" id="GO:0009277">
    <property type="term" value="C:fungal-type cell wall"/>
    <property type="evidence" value="ECO:0007669"/>
    <property type="project" value="TreeGrafter"/>
</dbReference>
<gene>
    <name evidence="3" type="ORF">HO173_000147</name>
</gene>
<evidence type="ECO:0000313" key="3">
    <source>
        <dbReference type="EMBL" id="KAF6241437.1"/>
    </source>
</evidence>
<dbReference type="RefSeq" id="XP_037170677.1">
    <property type="nucleotide sequence ID" value="XM_037302098.1"/>
</dbReference>
<keyword evidence="4" id="KW-1185">Reference proteome</keyword>
<sequence>MLQSNGHTRKYLAAISPYSNIFKQPHIPASSTITGAVYLFRHGILEVSHHDYSAYIAPFLKKLQGLQEQGRPFVRGNLAFLGNYRSWITAAHVGTVSKAGLQQSHDLGTAFRIRYKQWLTAPSGEPEGNPTLSVWTDEAARCHQSAVAFADAFSGKLDEASKHSEGSLQQVDTKVKVLAAEKDSKSCDNLCWHNAFQVDQQAGSEQMKQLMDVTTYASLARLENDWLDPTTMPLTAQDIYCMQLLHCYDVVSGRESPFNHCFDAEDWAGFEYLRDTKYHFSEGYGAKNSGLYSVPWMNAAVRVLSGLDGQTGASLPLRVGFTHREEVLYLCCLLGICYEKDWQPSLKRVDANRQWRVSLLAPYLGHVGIETYVGSSKQERLRIIVNGEVRPAFFGNVEPDEDGGYDMSEVDAWTQRKVQEWEKIEGGFYSVSYLSYWYKTRQDRFQAIGWLAGLNVSGSRLLWTNHYNEVTLSLKPHAFPSPAIHPFILLSILDLTSAVTLPNHHFRPVTFARTHQQLAATAAPQKLYRTPQSHIGAITHRFTEEDIAHAQLHTATNDRYVATPNPRRTILPPPPGDQSRRLGQH</sequence>
<dbReference type="Proteomes" id="UP000578531">
    <property type="component" value="Unassembled WGS sequence"/>
</dbReference>
<proteinExistence type="predicted"/>